<accession>A0A9W8MSP1</accession>
<dbReference type="EMBL" id="JANKHO010001885">
    <property type="protein sequence ID" value="KAJ3497155.1"/>
    <property type="molecule type" value="Genomic_DNA"/>
</dbReference>
<dbReference type="Gene3D" id="3.90.79.10">
    <property type="entry name" value="Nucleoside Triphosphate Pyrophosphohydrolase"/>
    <property type="match status" value="1"/>
</dbReference>
<dbReference type="PROSITE" id="PS51462">
    <property type="entry name" value="NUDIX"/>
    <property type="match status" value="1"/>
</dbReference>
<sequence>MERQDPIPISESAHSFNVPLAELRSQHQNKRLVAGVAIVGKNAADPATRKLLLIRRSATESVYPLMYEIPGGGAEDEDDTIIATAAREVKEETGLTIVRILQPFEGFEYATRKGQAVQFNFMAEVESGLDAEVRLNPSEHEDYAWVGPDDDLSKYPMTESMSTVVNNALEILRNMEHGPSMAA</sequence>
<dbReference type="PANTHER" id="PTHR43736">
    <property type="entry name" value="ADP-RIBOSE PYROPHOSPHATASE"/>
    <property type="match status" value="1"/>
</dbReference>
<protein>
    <recommendedName>
        <fullName evidence="1">Nudix hydrolase domain-containing protein</fullName>
    </recommendedName>
</protein>
<dbReference type="CDD" id="cd02883">
    <property type="entry name" value="NUDIX_Hydrolase"/>
    <property type="match status" value="1"/>
</dbReference>
<evidence type="ECO:0000259" key="1">
    <source>
        <dbReference type="PROSITE" id="PS51462"/>
    </source>
</evidence>
<dbReference type="PANTHER" id="PTHR43736:SF1">
    <property type="entry name" value="DIHYDRONEOPTERIN TRIPHOSPHATE DIPHOSPHATASE"/>
    <property type="match status" value="1"/>
</dbReference>
<comment type="caution">
    <text evidence="2">The sequence shown here is derived from an EMBL/GenBank/DDBJ whole genome shotgun (WGS) entry which is preliminary data.</text>
</comment>
<name>A0A9W8MSP1_9AGAR</name>
<dbReference type="Pfam" id="PF00293">
    <property type="entry name" value="NUDIX"/>
    <property type="match status" value="1"/>
</dbReference>
<dbReference type="Proteomes" id="UP001148786">
    <property type="component" value="Unassembled WGS sequence"/>
</dbReference>
<organism evidence="2 3">
    <name type="scientific">Agrocybe chaxingu</name>
    <dbReference type="NCBI Taxonomy" id="84603"/>
    <lineage>
        <taxon>Eukaryota</taxon>
        <taxon>Fungi</taxon>
        <taxon>Dikarya</taxon>
        <taxon>Basidiomycota</taxon>
        <taxon>Agaricomycotina</taxon>
        <taxon>Agaricomycetes</taxon>
        <taxon>Agaricomycetidae</taxon>
        <taxon>Agaricales</taxon>
        <taxon>Agaricineae</taxon>
        <taxon>Strophariaceae</taxon>
        <taxon>Agrocybe</taxon>
    </lineage>
</organism>
<proteinExistence type="predicted"/>
<dbReference type="InterPro" id="IPR015797">
    <property type="entry name" value="NUDIX_hydrolase-like_dom_sf"/>
</dbReference>
<evidence type="ECO:0000313" key="3">
    <source>
        <dbReference type="Proteomes" id="UP001148786"/>
    </source>
</evidence>
<keyword evidence="3" id="KW-1185">Reference proteome</keyword>
<evidence type="ECO:0000313" key="2">
    <source>
        <dbReference type="EMBL" id="KAJ3497155.1"/>
    </source>
</evidence>
<reference evidence="2" key="1">
    <citation type="submission" date="2022-07" db="EMBL/GenBank/DDBJ databases">
        <title>Genome Sequence of Agrocybe chaxingu.</title>
        <authorList>
            <person name="Buettner E."/>
        </authorList>
    </citation>
    <scope>NUCLEOTIDE SEQUENCE</scope>
    <source>
        <strain evidence="2">MP-N11</strain>
    </source>
</reference>
<gene>
    <name evidence="2" type="ORF">NLJ89_g10386</name>
</gene>
<feature type="domain" description="Nudix hydrolase" evidence="1">
    <location>
        <begin position="29"/>
        <end position="169"/>
    </location>
</feature>
<dbReference type="AlphaFoldDB" id="A0A9W8MSP1"/>
<dbReference type="OrthoDB" id="276276at2759"/>
<dbReference type="SUPFAM" id="SSF55811">
    <property type="entry name" value="Nudix"/>
    <property type="match status" value="1"/>
</dbReference>
<dbReference type="InterPro" id="IPR000086">
    <property type="entry name" value="NUDIX_hydrolase_dom"/>
</dbReference>